<keyword evidence="1" id="KW-0732">Signal</keyword>
<protein>
    <submittedName>
        <fullName evidence="3">LANO_0E01838g1_1</fullName>
    </submittedName>
</protein>
<reference evidence="4" key="1">
    <citation type="submission" date="2016-03" db="EMBL/GenBank/DDBJ databases">
        <authorList>
            <person name="Devillers Hugo."/>
        </authorList>
    </citation>
    <scope>NUCLEOTIDE SEQUENCE [LARGE SCALE GENOMIC DNA]</scope>
</reference>
<proteinExistence type="predicted"/>
<dbReference type="PROSITE" id="PS51762">
    <property type="entry name" value="GH16_2"/>
    <property type="match status" value="1"/>
</dbReference>
<evidence type="ECO:0000259" key="2">
    <source>
        <dbReference type="PROSITE" id="PS51762"/>
    </source>
</evidence>
<name>A0A1G4JQ30_9SACH</name>
<dbReference type="GO" id="GO:0009277">
    <property type="term" value="C:fungal-type cell wall"/>
    <property type="evidence" value="ECO:0007669"/>
    <property type="project" value="TreeGrafter"/>
</dbReference>
<organism evidence="3 4">
    <name type="scientific">Lachancea nothofagi CBS 11611</name>
    <dbReference type="NCBI Taxonomy" id="1266666"/>
    <lineage>
        <taxon>Eukaryota</taxon>
        <taxon>Fungi</taxon>
        <taxon>Dikarya</taxon>
        <taxon>Ascomycota</taxon>
        <taxon>Saccharomycotina</taxon>
        <taxon>Saccharomycetes</taxon>
        <taxon>Saccharomycetales</taxon>
        <taxon>Saccharomycetaceae</taxon>
        <taxon>Lachancea</taxon>
    </lineage>
</organism>
<dbReference type="InterPro" id="IPR050546">
    <property type="entry name" value="Glycosyl_Hydrlase_16"/>
</dbReference>
<dbReference type="Gene3D" id="2.60.120.200">
    <property type="match status" value="1"/>
</dbReference>
<evidence type="ECO:0000313" key="3">
    <source>
        <dbReference type="EMBL" id="SCU92708.1"/>
    </source>
</evidence>
<evidence type="ECO:0000256" key="1">
    <source>
        <dbReference type="SAM" id="SignalP"/>
    </source>
</evidence>
<dbReference type="PANTHER" id="PTHR10963:SF69">
    <property type="entry name" value="GLYCOSIDASE CRR1-RELATED"/>
    <property type="match status" value="1"/>
</dbReference>
<gene>
    <name evidence="3" type="ORF">LANO_0E01838G</name>
</gene>
<dbReference type="InterPro" id="IPR013320">
    <property type="entry name" value="ConA-like_dom_sf"/>
</dbReference>
<dbReference type="GO" id="GO:0004553">
    <property type="term" value="F:hydrolase activity, hydrolyzing O-glycosyl compounds"/>
    <property type="evidence" value="ECO:0007669"/>
    <property type="project" value="InterPro"/>
</dbReference>
<dbReference type="OrthoDB" id="4781at2759"/>
<dbReference type="SUPFAM" id="SSF49899">
    <property type="entry name" value="Concanavalin A-like lectins/glucanases"/>
    <property type="match status" value="1"/>
</dbReference>
<accession>A0A1G4JQ30</accession>
<dbReference type="AlphaFoldDB" id="A0A1G4JQ30"/>
<dbReference type="GO" id="GO:0005975">
    <property type="term" value="P:carbohydrate metabolic process"/>
    <property type="evidence" value="ECO:0007669"/>
    <property type="project" value="InterPro"/>
</dbReference>
<evidence type="ECO:0000313" key="4">
    <source>
        <dbReference type="Proteomes" id="UP000189911"/>
    </source>
</evidence>
<dbReference type="Proteomes" id="UP000189911">
    <property type="component" value="Chromosome E"/>
</dbReference>
<sequence length="465" mass="51738">MKSGIIILPVILRIALVQANFEPYKSDPYIACSSNEHCPEEWPCCSQYGQCGFGPLCAGGCDPRFSFSYDSCGVIPAMFPQMSSTYQIFDVDTPQSQGMCFVPAIKTSFKVVTENRENSEMPLSGRGLLHYSKASDPSVNINNFDFTYSGSLEVGEEEEAALVLAMPPGTTGSVISSAKSFLYGRVAVEMKSAKGNGVISAMVLMSAVKDEVDFEFLGGDLENAQSNYYYRGELIHTRMAKSPISPNSYDEYHTYEFDWDEDRIQWLIDGSVVRTLHREDTYDAAEKIYRYPSTPMRLELAIWPGGLESNDPGTVMWAGGLIDWQNAAEILDEGQFQMSVKNVKITPYVNAFVPLTAQGSAAPDNDIFYYFYDAECDGCVRSRKDSPQLEERLLDNVPQQLAENMSNITISTIYSDITTTSSVMRTLSSAAATQFTVTRHENFALPLKSLNALLMFQIWISSWVL</sequence>
<feature type="chain" id="PRO_5009236133" evidence="1">
    <location>
        <begin position="20"/>
        <end position="465"/>
    </location>
</feature>
<dbReference type="Pfam" id="PF00722">
    <property type="entry name" value="Glyco_hydro_16"/>
    <property type="match status" value="1"/>
</dbReference>
<feature type="signal peptide" evidence="1">
    <location>
        <begin position="1"/>
        <end position="19"/>
    </location>
</feature>
<dbReference type="EMBL" id="LT598451">
    <property type="protein sequence ID" value="SCU92708.1"/>
    <property type="molecule type" value="Genomic_DNA"/>
</dbReference>
<dbReference type="GO" id="GO:0031505">
    <property type="term" value="P:fungal-type cell wall organization"/>
    <property type="evidence" value="ECO:0007669"/>
    <property type="project" value="TreeGrafter"/>
</dbReference>
<keyword evidence="4" id="KW-1185">Reference proteome</keyword>
<dbReference type="PANTHER" id="PTHR10963">
    <property type="entry name" value="GLYCOSYL HYDROLASE-RELATED"/>
    <property type="match status" value="1"/>
</dbReference>
<dbReference type="InterPro" id="IPR000757">
    <property type="entry name" value="Beta-glucanase-like"/>
</dbReference>
<dbReference type="GO" id="GO:0016757">
    <property type="term" value="F:glycosyltransferase activity"/>
    <property type="evidence" value="ECO:0007669"/>
    <property type="project" value="TreeGrafter"/>
</dbReference>
<dbReference type="CDD" id="cd02183">
    <property type="entry name" value="GH16_fungal_CRH1_transglycosylase"/>
    <property type="match status" value="1"/>
</dbReference>
<feature type="domain" description="GH16" evidence="2">
    <location>
        <begin position="129"/>
        <end position="333"/>
    </location>
</feature>